<reference evidence="1" key="2">
    <citation type="journal article" date="2015" name="Fish Shellfish Immunol.">
        <title>Early steps in the European eel (Anguilla anguilla)-Vibrio vulnificus interaction in the gills: Role of the RtxA13 toxin.</title>
        <authorList>
            <person name="Callol A."/>
            <person name="Pajuelo D."/>
            <person name="Ebbesson L."/>
            <person name="Teles M."/>
            <person name="MacKenzie S."/>
            <person name="Amaro C."/>
        </authorList>
    </citation>
    <scope>NUCLEOTIDE SEQUENCE</scope>
</reference>
<evidence type="ECO:0000313" key="1">
    <source>
        <dbReference type="EMBL" id="JAH74393.1"/>
    </source>
</evidence>
<reference evidence="1" key="1">
    <citation type="submission" date="2014-11" db="EMBL/GenBank/DDBJ databases">
        <authorList>
            <person name="Amaro Gonzalez C."/>
        </authorList>
    </citation>
    <scope>NUCLEOTIDE SEQUENCE</scope>
</reference>
<organism evidence="1">
    <name type="scientific">Anguilla anguilla</name>
    <name type="common">European freshwater eel</name>
    <name type="synonym">Muraena anguilla</name>
    <dbReference type="NCBI Taxonomy" id="7936"/>
    <lineage>
        <taxon>Eukaryota</taxon>
        <taxon>Metazoa</taxon>
        <taxon>Chordata</taxon>
        <taxon>Craniata</taxon>
        <taxon>Vertebrata</taxon>
        <taxon>Euteleostomi</taxon>
        <taxon>Actinopterygii</taxon>
        <taxon>Neopterygii</taxon>
        <taxon>Teleostei</taxon>
        <taxon>Anguilliformes</taxon>
        <taxon>Anguillidae</taxon>
        <taxon>Anguilla</taxon>
    </lineage>
</organism>
<accession>A0A0E9VB15</accession>
<dbReference type="AlphaFoldDB" id="A0A0E9VB15"/>
<proteinExistence type="predicted"/>
<protein>
    <submittedName>
        <fullName evidence="1">Uncharacterized protein</fullName>
    </submittedName>
</protein>
<name>A0A0E9VB15_ANGAN</name>
<dbReference type="EMBL" id="GBXM01034184">
    <property type="protein sequence ID" value="JAH74393.1"/>
    <property type="molecule type" value="Transcribed_RNA"/>
</dbReference>
<sequence length="35" mass="3919">MCYPTGAFKHIAAGIRSRNLLLFLSSLFFASLPKF</sequence>